<evidence type="ECO:0000313" key="3">
    <source>
        <dbReference type="EMBL" id="QBZ63863.1"/>
    </source>
</evidence>
<feature type="chain" id="PRO_5020548636" evidence="2">
    <location>
        <begin position="21"/>
        <end position="166"/>
    </location>
</feature>
<keyword evidence="2" id="KW-0732">Signal</keyword>
<evidence type="ECO:0000256" key="1">
    <source>
        <dbReference type="SAM" id="MobiDB-lite"/>
    </source>
</evidence>
<gene>
    <name evidence="3" type="ORF">PoMZ_05554</name>
</gene>
<reference evidence="3 4" key="1">
    <citation type="journal article" date="2019" name="Mol. Biol. Evol.">
        <title>Blast fungal genomes show frequent chromosomal changes, gene gains and losses, and effector gene turnover.</title>
        <authorList>
            <person name="Gomez Luciano L.B."/>
            <person name="Jason Tsai I."/>
            <person name="Chuma I."/>
            <person name="Tosa Y."/>
            <person name="Chen Y.H."/>
            <person name="Li J.Y."/>
            <person name="Li M.Y."/>
            <person name="Jade Lu M.Y."/>
            <person name="Nakayashiki H."/>
            <person name="Li W.H."/>
        </authorList>
    </citation>
    <scope>NUCLEOTIDE SEQUENCE [LARGE SCALE GENOMIC DNA]</scope>
    <source>
        <strain evidence="3">MZ5-1-6</strain>
    </source>
</reference>
<dbReference type="Proteomes" id="UP000294847">
    <property type="component" value="Chromosome 6"/>
</dbReference>
<accession>A0A4P7NNH1</accession>
<protein>
    <submittedName>
        <fullName evidence="3">Uncharacterized protein</fullName>
    </submittedName>
</protein>
<organism evidence="3 4">
    <name type="scientific">Pyricularia oryzae</name>
    <name type="common">Rice blast fungus</name>
    <name type="synonym">Magnaporthe oryzae</name>
    <dbReference type="NCBI Taxonomy" id="318829"/>
    <lineage>
        <taxon>Eukaryota</taxon>
        <taxon>Fungi</taxon>
        <taxon>Dikarya</taxon>
        <taxon>Ascomycota</taxon>
        <taxon>Pezizomycotina</taxon>
        <taxon>Sordariomycetes</taxon>
        <taxon>Sordariomycetidae</taxon>
        <taxon>Magnaporthales</taxon>
        <taxon>Pyriculariaceae</taxon>
        <taxon>Pyricularia</taxon>
    </lineage>
</organism>
<name>A0A4P7NNH1_PYROR</name>
<feature type="signal peptide" evidence="2">
    <location>
        <begin position="1"/>
        <end position="20"/>
    </location>
</feature>
<proteinExistence type="predicted"/>
<evidence type="ECO:0000313" key="4">
    <source>
        <dbReference type="Proteomes" id="UP000294847"/>
    </source>
</evidence>
<dbReference type="EMBL" id="CP034209">
    <property type="protein sequence ID" value="QBZ63863.1"/>
    <property type="molecule type" value="Genomic_DNA"/>
</dbReference>
<sequence length="166" mass="16446">MYLSTSLITAYILAAGRVLASGPLQPRQAADPASFTKAISALVHTYLPLDVYARLTATVTALVPAAEATQGPEAILVSALAASPPPAWLTQAFGPEAAVYQSGLAQGVEQIRPGGSGVTTTTATDGPTETEAAANATSSSSEGAAARPTLAAVGVLGMAGLVAVVL</sequence>
<evidence type="ECO:0000256" key="2">
    <source>
        <dbReference type="SAM" id="SignalP"/>
    </source>
</evidence>
<feature type="compositionally biased region" description="Low complexity" evidence="1">
    <location>
        <begin position="118"/>
        <end position="143"/>
    </location>
</feature>
<feature type="region of interest" description="Disordered" evidence="1">
    <location>
        <begin position="111"/>
        <end position="143"/>
    </location>
</feature>
<dbReference type="AlphaFoldDB" id="A0A4P7NNH1"/>